<evidence type="ECO:0000313" key="2">
    <source>
        <dbReference type="EMBL" id="RYC10522.1"/>
    </source>
</evidence>
<dbReference type="Proteomes" id="UP000291101">
    <property type="component" value="Unassembled WGS sequence"/>
</dbReference>
<organism evidence="2 3">
    <name type="scientific">Nocardioides zhouii</name>
    <dbReference type="NCBI Taxonomy" id="1168729"/>
    <lineage>
        <taxon>Bacteria</taxon>
        <taxon>Bacillati</taxon>
        <taxon>Actinomycetota</taxon>
        <taxon>Actinomycetes</taxon>
        <taxon>Propionibacteriales</taxon>
        <taxon>Nocardioidaceae</taxon>
        <taxon>Nocardioides</taxon>
    </lineage>
</organism>
<evidence type="ECO:0000313" key="3">
    <source>
        <dbReference type="Proteomes" id="UP000291101"/>
    </source>
</evidence>
<gene>
    <name evidence="2" type="ORF">EUA94_12010</name>
</gene>
<proteinExistence type="predicted"/>
<dbReference type="EMBL" id="SDWV01000011">
    <property type="protein sequence ID" value="RYC10522.1"/>
    <property type="molecule type" value="Genomic_DNA"/>
</dbReference>
<sequence length="79" mass="8921">MSTDIRSTPEQTTANDPLLSPEDVSIMLGGVPVRTLKRWRTERTGPVAMHLGRRVVSRRSAVEMWLEQKDREAAAWMAS</sequence>
<dbReference type="RefSeq" id="WP_129427124.1">
    <property type="nucleotide sequence ID" value="NZ_SDWV01000011.1"/>
</dbReference>
<keyword evidence="2" id="KW-0238">DNA-binding</keyword>
<evidence type="ECO:0000256" key="1">
    <source>
        <dbReference type="SAM" id="MobiDB-lite"/>
    </source>
</evidence>
<dbReference type="GO" id="GO:0003677">
    <property type="term" value="F:DNA binding"/>
    <property type="evidence" value="ECO:0007669"/>
    <property type="project" value="UniProtKB-KW"/>
</dbReference>
<keyword evidence="3" id="KW-1185">Reference proteome</keyword>
<protein>
    <submittedName>
        <fullName evidence="2">DNA-binding protein</fullName>
    </submittedName>
</protein>
<accession>A0A4Q2SX89</accession>
<dbReference type="AlphaFoldDB" id="A0A4Q2SX89"/>
<feature type="region of interest" description="Disordered" evidence="1">
    <location>
        <begin position="1"/>
        <end position="21"/>
    </location>
</feature>
<name>A0A4Q2SX89_9ACTN</name>
<dbReference type="OrthoDB" id="194758at2"/>
<feature type="compositionally biased region" description="Polar residues" evidence="1">
    <location>
        <begin position="1"/>
        <end position="15"/>
    </location>
</feature>
<reference evidence="2 3" key="1">
    <citation type="submission" date="2019-01" db="EMBL/GenBank/DDBJ databases">
        <title>Novel species of Nocardioides.</title>
        <authorList>
            <person name="Liu Q."/>
            <person name="X Y.-H."/>
        </authorList>
    </citation>
    <scope>NUCLEOTIDE SEQUENCE [LARGE SCALE GENOMIC DNA]</scope>
    <source>
        <strain evidence="2 3">HLT2-9</strain>
    </source>
</reference>
<comment type="caution">
    <text evidence="2">The sequence shown here is derived from an EMBL/GenBank/DDBJ whole genome shotgun (WGS) entry which is preliminary data.</text>
</comment>